<evidence type="ECO:0000313" key="3">
    <source>
        <dbReference type="EMBL" id="KIY60947.1"/>
    </source>
</evidence>
<sequence length="192" mass="21198">MATTSSEGARQNWNGATGEADAHHRGYYLPGSVPGVEEAVGKEVGEAGWGRGCSQRDEMVRWTGPLRDTAIRKPDLMFRLRLVPGGYEQKLTGGLENQSGGDRLGNQYSSVEAARRAVSSDARVMRTILYSLQPSFTPTSLSVISLVRPFTYIRIVILTVSPGVVCLWMLAVLRQTSRSADQDQDDGKHWRW</sequence>
<feature type="region of interest" description="Disordered" evidence="1">
    <location>
        <begin position="1"/>
        <end position="24"/>
    </location>
</feature>
<name>A0A0D7ARV2_9AGAR</name>
<reference evidence="3 4" key="1">
    <citation type="journal article" date="2015" name="Fungal Genet. Biol.">
        <title>Evolution of novel wood decay mechanisms in Agaricales revealed by the genome sequences of Fistulina hepatica and Cylindrobasidium torrendii.</title>
        <authorList>
            <person name="Floudas D."/>
            <person name="Held B.W."/>
            <person name="Riley R."/>
            <person name="Nagy L.G."/>
            <person name="Koehler G."/>
            <person name="Ransdell A.S."/>
            <person name="Younus H."/>
            <person name="Chow J."/>
            <person name="Chiniquy J."/>
            <person name="Lipzen A."/>
            <person name="Tritt A."/>
            <person name="Sun H."/>
            <person name="Haridas S."/>
            <person name="LaButti K."/>
            <person name="Ohm R.A."/>
            <person name="Kues U."/>
            <person name="Blanchette R.A."/>
            <person name="Grigoriev I.V."/>
            <person name="Minto R.E."/>
            <person name="Hibbett D.S."/>
        </authorList>
    </citation>
    <scope>NUCLEOTIDE SEQUENCE [LARGE SCALE GENOMIC DNA]</scope>
    <source>
        <strain evidence="3 4">FP15055 ss-10</strain>
    </source>
</reference>
<evidence type="ECO:0000256" key="2">
    <source>
        <dbReference type="SAM" id="Phobius"/>
    </source>
</evidence>
<feature type="transmembrane region" description="Helical" evidence="2">
    <location>
        <begin position="152"/>
        <end position="173"/>
    </location>
</feature>
<keyword evidence="2" id="KW-0472">Membrane</keyword>
<evidence type="ECO:0000256" key="1">
    <source>
        <dbReference type="SAM" id="MobiDB-lite"/>
    </source>
</evidence>
<keyword evidence="4" id="KW-1185">Reference proteome</keyword>
<keyword evidence="2" id="KW-1133">Transmembrane helix</keyword>
<dbReference type="EMBL" id="KN881135">
    <property type="protein sequence ID" value="KIY60947.1"/>
    <property type="molecule type" value="Genomic_DNA"/>
</dbReference>
<feature type="compositionally biased region" description="Polar residues" evidence="1">
    <location>
        <begin position="1"/>
        <end position="15"/>
    </location>
</feature>
<gene>
    <name evidence="3" type="ORF">CYLTODRAFT_415787</name>
</gene>
<evidence type="ECO:0000313" key="4">
    <source>
        <dbReference type="Proteomes" id="UP000054007"/>
    </source>
</evidence>
<dbReference type="AlphaFoldDB" id="A0A0D7ARV2"/>
<dbReference type="Proteomes" id="UP000054007">
    <property type="component" value="Unassembled WGS sequence"/>
</dbReference>
<organism evidence="3 4">
    <name type="scientific">Cylindrobasidium torrendii FP15055 ss-10</name>
    <dbReference type="NCBI Taxonomy" id="1314674"/>
    <lineage>
        <taxon>Eukaryota</taxon>
        <taxon>Fungi</taxon>
        <taxon>Dikarya</taxon>
        <taxon>Basidiomycota</taxon>
        <taxon>Agaricomycotina</taxon>
        <taxon>Agaricomycetes</taxon>
        <taxon>Agaricomycetidae</taxon>
        <taxon>Agaricales</taxon>
        <taxon>Marasmiineae</taxon>
        <taxon>Physalacriaceae</taxon>
        <taxon>Cylindrobasidium</taxon>
    </lineage>
</organism>
<keyword evidence="2" id="KW-0812">Transmembrane</keyword>
<proteinExistence type="predicted"/>
<protein>
    <submittedName>
        <fullName evidence="3">Uncharacterized protein</fullName>
    </submittedName>
</protein>
<accession>A0A0D7ARV2</accession>